<proteinExistence type="predicted"/>
<reference evidence="2 3" key="1">
    <citation type="submission" date="2020-03" db="EMBL/GenBank/DDBJ databases">
        <title>Sequencing the genomes of 1000 actinobacteria strains.</title>
        <authorList>
            <person name="Klenk H.-P."/>
        </authorList>
    </citation>
    <scope>NUCLEOTIDE SEQUENCE [LARGE SCALE GENOMIC DNA]</scope>
    <source>
        <strain evidence="2 3">DSM 16403</strain>
    </source>
</reference>
<evidence type="ECO:0000256" key="1">
    <source>
        <dbReference type="SAM" id="MobiDB-lite"/>
    </source>
</evidence>
<comment type="caution">
    <text evidence="2">The sequence shown here is derived from an EMBL/GenBank/DDBJ whole genome shotgun (WGS) entry which is preliminary data.</text>
</comment>
<evidence type="ECO:0000313" key="2">
    <source>
        <dbReference type="EMBL" id="NJC24189.1"/>
    </source>
</evidence>
<dbReference type="EMBL" id="JAATJL010000001">
    <property type="protein sequence ID" value="NJC24189.1"/>
    <property type="molecule type" value="Genomic_DNA"/>
</dbReference>
<feature type="region of interest" description="Disordered" evidence="1">
    <location>
        <begin position="1"/>
        <end position="22"/>
    </location>
</feature>
<evidence type="ECO:0000313" key="3">
    <source>
        <dbReference type="Proteomes" id="UP000547458"/>
    </source>
</evidence>
<gene>
    <name evidence="2" type="ORF">BJ994_003265</name>
</gene>
<keyword evidence="3" id="KW-1185">Reference proteome</keyword>
<sequence length="104" mass="11814">MPASQVLSAPISTERTTTQVDAQPRSRGEFIMSGNLTRLDGTVTEPVDPAAVMPDFMQREEVHTMIKKLRDSVSFWKRIQESRVDSAWDNAQSYALPQHHLFIK</sequence>
<organism evidence="2 3">
    <name type="scientific">Arthrobacter pigmenti</name>
    <dbReference type="NCBI Taxonomy" id="271432"/>
    <lineage>
        <taxon>Bacteria</taxon>
        <taxon>Bacillati</taxon>
        <taxon>Actinomycetota</taxon>
        <taxon>Actinomycetes</taxon>
        <taxon>Micrococcales</taxon>
        <taxon>Micrococcaceae</taxon>
        <taxon>Arthrobacter</taxon>
    </lineage>
</organism>
<dbReference type="AlphaFoldDB" id="A0A846RT11"/>
<name>A0A846RT11_9MICC</name>
<accession>A0A846RT11</accession>
<feature type="compositionally biased region" description="Polar residues" evidence="1">
    <location>
        <begin position="1"/>
        <end position="21"/>
    </location>
</feature>
<dbReference type="RefSeq" id="WP_167995469.1">
    <property type="nucleotide sequence ID" value="NZ_JAATJL010000001.1"/>
</dbReference>
<protein>
    <submittedName>
        <fullName evidence="2">Uncharacterized protein</fullName>
    </submittedName>
</protein>
<dbReference type="Proteomes" id="UP000547458">
    <property type="component" value="Unassembled WGS sequence"/>
</dbReference>